<dbReference type="InterPro" id="IPR025563">
    <property type="entry name" value="DUF4286"/>
</dbReference>
<dbReference type="AlphaFoldDB" id="A0A222P0D2"/>
<keyword evidence="2" id="KW-1185">Reference proteome</keyword>
<dbReference type="OrthoDB" id="34442at2"/>
<evidence type="ECO:0000313" key="1">
    <source>
        <dbReference type="EMBL" id="ASQ45300.1"/>
    </source>
</evidence>
<name>A0A222P0D2_9GAMM</name>
<sequence length="104" mass="12363">MIIYEVNLEIEVAIFDAYMHWLRPHIKDLLTIEGFIKADLLVDMDSKDKGIRKIIVAYYIKNYEAYSNYLINHATQMREEALKRFNGQFNASRRVLKLEDTYSL</sequence>
<accession>A0A222P0D2</accession>
<proteinExistence type="predicted"/>
<dbReference type="KEGG" id="lcd:clem_03710"/>
<protein>
    <recommendedName>
        <fullName evidence="3">DUF4286 domain-containing protein</fullName>
    </recommendedName>
</protein>
<organism evidence="1 2">
    <name type="scientific">Legionella clemsonensis</name>
    <dbReference type="NCBI Taxonomy" id="1867846"/>
    <lineage>
        <taxon>Bacteria</taxon>
        <taxon>Pseudomonadati</taxon>
        <taxon>Pseudomonadota</taxon>
        <taxon>Gammaproteobacteria</taxon>
        <taxon>Legionellales</taxon>
        <taxon>Legionellaceae</taxon>
        <taxon>Legionella</taxon>
    </lineage>
</organism>
<dbReference type="RefSeq" id="WP_094090374.1">
    <property type="nucleotide sequence ID" value="NZ_CP016397.1"/>
</dbReference>
<dbReference type="Pfam" id="PF14114">
    <property type="entry name" value="DUF4286"/>
    <property type="match status" value="1"/>
</dbReference>
<dbReference type="EMBL" id="CP016397">
    <property type="protein sequence ID" value="ASQ45300.1"/>
    <property type="molecule type" value="Genomic_DNA"/>
</dbReference>
<reference evidence="2" key="1">
    <citation type="submission" date="2016-07" db="EMBL/GenBank/DDBJ databases">
        <authorList>
            <person name="Florea S."/>
            <person name="Webb J.S."/>
            <person name="Jaromczyk J."/>
            <person name="Schardl C.L."/>
        </authorList>
    </citation>
    <scope>NUCLEOTIDE SEQUENCE [LARGE SCALE GENOMIC DNA]</scope>
    <source>
        <strain evidence="2">CDC-D5610</strain>
    </source>
</reference>
<gene>
    <name evidence="1" type="ORF">clem_03710</name>
</gene>
<evidence type="ECO:0000313" key="2">
    <source>
        <dbReference type="Proteomes" id="UP000201728"/>
    </source>
</evidence>
<dbReference type="Proteomes" id="UP000201728">
    <property type="component" value="Chromosome"/>
</dbReference>
<evidence type="ECO:0008006" key="3">
    <source>
        <dbReference type="Google" id="ProtNLM"/>
    </source>
</evidence>